<keyword evidence="3" id="KW-1185">Reference proteome</keyword>
<keyword evidence="1" id="KW-0472">Membrane</keyword>
<proteinExistence type="predicted"/>
<evidence type="ECO:0000256" key="1">
    <source>
        <dbReference type="SAM" id="Phobius"/>
    </source>
</evidence>
<feature type="transmembrane region" description="Helical" evidence="1">
    <location>
        <begin position="100"/>
        <end position="123"/>
    </location>
</feature>
<feature type="transmembrane region" description="Helical" evidence="1">
    <location>
        <begin position="34"/>
        <end position="52"/>
    </location>
</feature>
<organism evidence="2 3">
    <name type="scientific">Chitinilyticum piscinae</name>
    <dbReference type="NCBI Taxonomy" id="2866724"/>
    <lineage>
        <taxon>Bacteria</taxon>
        <taxon>Pseudomonadati</taxon>
        <taxon>Pseudomonadota</taxon>
        <taxon>Betaproteobacteria</taxon>
        <taxon>Neisseriales</taxon>
        <taxon>Chitinibacteraceae</taxon>
        <taxon>Chitinilyticum</taxon>
    </lineage>
</organism>
<evidence type="ECO:0000313" key="3">
    <source>
        <dbReference type="Proteomes" id="UP000604481"/>
    </source>
</evidence>
<sequence length="133" mass="14857">MPLAIRLLCYLMALALLWLAVPALWRVASGVESAASSWVPLLCLLMVLGLLRRVAWGRFLVSCISVLFALHVAAWLIPMGDDLSDGGPMLERLLGFALPGWAYWLLIVLTVTLILLPALAISWRKAWFRSAWW</sequence>
<keyword evidence="1" id="KW-1133">Transmembrane helix</keyword>
<dbReference type="EMBL" id="JADFUA010000002">
    <property type="protein sequence ID" value="MBE9608506.1"/>
    <property type="molecule type" value="Genomic_DNA"/>
</dbReference>
<dbReference type="AlphaFoldDB" id="A0A8J7FLJ1"/>
<dbReference type="RefSeq" id="WP_194115026.1">
    <property type="nucleotide sequence ID" value="NZ_JADFUA010000002.1"/>
</dbReference>
<comment type="caution">
    <text evidence="2">The sequence shown here is derived from an EMBL/GenBank/DDBJ whole genome shotgun (WGS) entry which is preliminary data.</text>
</comment>
<reference evidence="2 3" key="1">
    <citation type="submission" date="2020-10" db="EMBL/GenBank/DDBJ databases">
        <title>The genome sequence of Chitinilyticum litopenaei 4Y14.</title>
        <authorList>
            <person name="Liu Y."/>
        </authorList>
    </citation>
    <scope>NUCLEOTIDE SEQUENCE [LARGE SCALE GENOMIC DNA]</scope>
    <source>
        <strain evidence="2 3">4Y14</strain>
    </source>
</reference>
<feature type="transmembrane region" description="Helical" evidence="1">
    <location>
        <begin position="59"/>
        <end position="80"/>
    </location>
</feature>
<keyword evidence="1" id="KW-0812">Transmembrane</keyword>
<name>A0A8J7FLJ1_9NEIS</name>
<evidence type="ECO:0000313" key="2">
    <source>
        <dbReference type="EMBL" id="MBE9608506.1"/>
    </source>
</evidence>
<accession>A0A8J7FLJ1</accession>
<dbReference type="Proteomes" id="UP000604481">
    <property type="component" value="Unassembled WGS sequence"/>
</dbReference>
<protein>
    <submittedName>
        <fullName evidence="2">Uncharacterized protein</fullName>
    </submittedName>
</protein>
<gene>
    <name evidence="2" type="ORF">INR99_04020</name>
</gene>
<feature type="transmembrane region" description="Helical" evidence="1">
    <location>
        <begin position="7"/>
        <end position="28"/>
    </location>
</feature>